<keyword evidence="3 9" id="KW-0028">Amino-acid biosynthesis</keyword>
<dbReference type="FunFam" id="3.30.230.40:FF:000003">
    <property type="entry name" value="Imidazoleglycerol-phosphate dehydratase HisB"/>
    <property type="match status" value="1"/>
</dbReference>
<comment type="cofactor">
    <cofactor evidence="1">
        <name>Zn(2+)</name>
        <dbReference type="ChEBI" id="CHEBI:29105"/>
    </cofactor>
</comment>
<protein>
    <recommendedName>
        <fullName evidence="9">Imidazoleglycerol-phosphate dehydratase</fullName>
        <shortName evidence="9">IGPD</shortName>
        <ecNumber evidence="9">4.2.1.19</ecNumber>
    </recommendedName>
</protein>
<sequence length="624" mass="68200">MKLINRSKANKAIITTSNFKIETKVQNSILRYKKIILQNGTKAFKQINDELGLKTPKTLKVSIKDIKKSEGLLTDNIKIAILQAANNIKTVCKSDLNKANFKAIETTKGIKIWKEFKPIDKVGIYVPGGSAPLVSSLLMQLIPAIVAGCKNITICTPPLKNGDVAPEILWAAKQYGVTNIYKVGGAQAIFAMAYGSTIVPKVDKIFGPGNAYVNAAKQLISSEGISIDLPAGPSEVLVITNDINKVKLAASDALSQLEHDPNSQALIMSCKLNVLNAVKKEIQNQQKLLKRQSILKDSIKNLLLIKAKSFVDSVAVINDCAPEHLILLDDDYSLYLKDINNAGSIFCGPLSPESFGDYASGTNHVLPTNGNAKTHSGLSINDFGKYISVQTASQEGFNNLKNTVIELANAEKLDAHINAVKIRETFLESVRPGRTSVDIRKTNETSIYINLNLDGSGNYNINTGIKYLDHLLEQFAKHSSIDLQLTSIGDLEIDEHHSIEDIAITLGESIKSALGQRNGISRYASSETLVMDEVQCNVSIDLSTRRYLKFKASKLREFVGDFPTEMFKHFFVSLINSAALTCHINTTGENSHHILEATFKTFARAFKSAIVIESDSSSSTKGVL</sequence>
<dbReference type="PATRIC" id="fig|1208365.4.peg.170"/>
<reference evidence="10 11" key="1">
    <citation type="submission" date="2012-09" db="EMBL/GenBank/DDBJ databases">
        <authorList>
            <person name="Dupont C.L."/>
            <person name="Rusch D.B."/>
            <person name="Lombardo M.-J."/>
            <person name="Novotny M."/>
            <person name="Yee-Greenbaum J."/>
            <person name="Laskin R."/>
        </authorList>
    </citation>
    <scope>NUCLEOTIDE SEQUENCE [LARGE SCALE GENOMIC DNA]</scope>
    <source>
        <strain evidence="10">SAR86E</strain>
    </source>
</reference>
<comment type="catalytic activity">
    <reaction evidence="9">
        <text>D-erythro-1-(imidazol-4-yl)glycerol 3-phosphate = 3-(imidazol-4-yl)-2-oxopropyl phosphate + H2O</text>
        <dbReference type="Rhea" id="RHEA:11040"/>
        <dbReference type="ChEBI" id="CHEBI:15377"/>
        <dbReference type="ChEBI" id="CHEBI:57766"/>
        <dbReference type="ChEBI" id="CHEBI:58278"/>
        <dbReference type="EC" id="4.2.1.19"/>
    </reaction>
</comment>
<dbReference type="AlphaFoldDB" id="K6G7K4"/>
<dbReference type="PROSITE" id="PS00954">
    <property type="entry name" value="IGP_DEHYDRATASE_1"/>
    <property type="match status" value="1"/>
</dbReference>
<dbReference type="UniPathway" id="UPA00031">
    <property type="reaction ID" value="UER00011"/>
</dbReference>
<dbReference type="GO" id="GO:0051287">
    <property type="term" value="F:NAD binding"/>
    <property type="evidence" value="ECO:0007669"/>
    <property type="project" value="InterPro"/>
</dbReference>
<comment type="caution">
    <text evidence="10">The sequence shown here is derived from an EMBL/GenBank/DDBJ whole genome shotgun (WGS) entry which is preliminary data.</text>
</comment>
<dbReference type="InterPro" id="IPR000807">
    <property type="entry name" value="ImidazoleglycerolP_deHydtase"/>
</dbReference>
<dbReference type="GO" id="GO:0000105">
    <property type="term" value="P:L-histidine biosynthetic process"/>
    <property type="evidence" value="ECO:0007669"/>
    <property type="project" value="UniProtKB-UniRule"/>
</dbReference>
<dbReference type="NCBIfam" id="NF002111">
    <property type="entry name" value="PRK00951.2-1"/>
    <property type="match status" value="1"/>
</dbReference>
<dbReference type="EMBL" id="AMWX01000001">
    <property type="protein sequence ID" value="EKO37079.1"/>
    <property type="molecule type" value="Genomic_DNA"/>
</dbReference>
<dbReference type="GO" id="GO:0005829">
    <property type="term" value="C:cytosol"/>
    <property type="evidence" value="ECO:0007669"/>
    <property type="project" value="TreeGrafter"/>
</dbReference>
<evidence type="ECO:0000256" key="2">
    <source>
        <dbReference type="ARBA" id="ARBA00005047"/>
    </source>
</evidence>
<accession>K6G7K4</accession>
<proteinExistence type="inferred from homology"/>
<dbReference type="Pfam" id="PF00815">
    <property type="entry name" value="Histidinol_dh"/>
    <property type="match status" value="1"/>
</dbReference>
<dbReference type="GO" id="GO:0004424">
    <property type="term" value="F:imidazoleglycerol-phosphate dehydratase activity"/>
    <property type="evidence" value="ECO:0007669"/>
    <property type="project" value="UniProtKB-UniRule"/>
</dbReference>
<dbReference type="CDD" id="cd06572">
    <property type="entry name" value="Histidinol_dh"/>
    <property type="match status" value="1"/>
</dbReference>
<name>K6G7K4_9GAMM</name>
<dbReference type="NCBIfam" id="NF002114">
    <property type="entry name" value="PRK00951.2-4"/>
    <property type="match status" value="1"/>
</dbReference>
<keyword evidence="8 9" id="KW-0456">Lyase</keyword>
<dbReference type="EC" id="4.2.1.19" evidence="9"/>
<dbReference type="PRINTS" id="PR00083">
    <property type="entry name" value="HOLDHDRGNASE"/>
</dbReference>
<dbReference type="Pfam" id="PF00475">
    <property type="entry name" value="IGPD"/>
    <property type="match status" value="1"/>
</dbReference>
<dbReference type="SUPFAM" id="SSF53720">
    <property type="entry name" value="ALDH-like"/>
    <property type="match status" value="1"/>
</dbReference>
<evidence type="ECO:0000256" key="9">
    <source>
        <dbReference type="HAMAP-Rule" id="MF_00076"/>
    </source>
</evidence>
<dbReference type="InterPro" id="IPR016161">
    <property type="entry name" value="Ald_DH/histidinol_DH"/>
</dbReference>
<dbReference type="GO" id="GO:0046872">
    <property type="term" value="F:metal ion binding"/>
    <property type="evidence" value="ECO:0007669"/>
    <property type="project" value="UniProtKB-KW"/>
</dbReference>
<dbReference type="GO" id="GO:0004399">
    <property type="term" value="F:histidinol dehydrogenase activity"/>
    <property type="evidence" value="ECO:0007669"/>
    <property type="project" value="UniProtKB-ARBA"/>
</dbReference>
<dbReference type="HAMAP" id="MF_00076">
    <property type="entry name" value="HisB"/>
    <property type="match status" value="1"/>
</dbReference>
<dbReference type="PANTHER" id="PTHR21256:SF2">
    <property type="entry name" value="HISTIDINE BIOSYNTHESIS TRIFUNCTIONAL PROTEIN"/>
    <property type="match status" value="1"/>
</dbReference>
<comment type="similarity">
    <text evidence="9">Belongs to the imidazoleglycerol-phosphate dehydratase family.</text>
</comment>
<dbReference type="Gene3D" id="1.20.5.1300">
    <property type="match status" value="1"/>
</dbReference>
<keyword evidence="9" id="KW-0963">Cytoplasm</keyword>
<dbReference type="InterPro" id="IPR001692">
    <property type="entry name" value="Histidinol_DH_CS"/>
</dbReference>
<dbReference type="InterPro" id="IPR012131">
    <property type="entry name" value="Hstdl_DH"/>
</dbReference>
<comment type="pathway">
    <text evidence="2 9">Amino-acid biosynthesis; L-histidine biosynthesis; L-histidine from 5-phospho-alpha-D-ribose 1-diphosphate: step 6/9.</text>
</comment>
<evidence type="ECO:0000256" key="6">
    <source>
        <dbReference type="ARBA" id="ARBA00023002"/>
    </source>
</evidence>
<dbReference type="Gene3D" id="3.40.50.1980">
    <property type="entry name" value="Nitrogenase molybdenum iron protein domain"/>
    <property type="match status" value="2"/>
</dbReference>
<evidence type="ECO:0000256" key="5">
    <source>
        <dbReference type="ARBA" id="ARBA00022833"/>
    </source>
</evidence>
<keyword evidence="11" id="KW-1185">Reference proteome</keyword>
<organism evidence="10 11">
    <name type="scientific">SAR86 cluster bacterium SAR86E</name>
    <dbReference type="NCBI Taxonomy" id="1208365"/>
    <lineage>
        <taxon>Bacteria</taxon>
        <taxon>Pseudomonadati</taxon>
        <taxon>Pseudomonadota</taxon>
        <taxon>Gammaproteobacteria</taxon>
        <taxon>SAR86 cluster</taxon>
    </lineage>
</organism>
<dbReference type="InterPro" id="IPR020565">
    <property type="entry name" value="ImidazoleglycerP_deHydtase_CS"/>
</dbReference>
<comment type="subcellular location">
    <subcellularLocation>
        <location evidence="9">Cytoplasm</location>
    </subcellularLocation>
</comment>
<evidence type="ECO:0000256" key="7">
    <source>
        <dbReference type="ARBA" id="ARBA00023102"/>
    </source>
</evidence>
<dbReference type="FunFam" id="3.40.50.1980:FF:000001">
    <property type="entry name" value="Histidinol dehydrogenase"/>
    <property type="match status" value="1"/>
</dbReference>
<evidence type="ECO:0000313" key="10">
    <source>
        <dbReference type="EMBL" id="EKO37079.1"/>
    </source>
</evidence>
<dbReference type="STRING" id="1208365.B273_0166"/>
<gene>
    <name evidence="10" type="primary">hisD</name>
    <name evidence="9" type="synonym">hisB</name>
    <name evidence="10" type="ORF">B273_0166</name>
</gene>
<dbReference type="InterPro" id="IPR038494">
    <property type="entry name" value="IGPD_sf"/>
</dbReference>
<keyword evidence="4" id="KW-0479">Metal-binding</keyword>
<evidence type="ECO:0000313" key="11">
    <source>
        <dbReference type="Proteomes" id="UP000010310"/>
    </source>
</evidence>
<dbReference type="CDD" id="cd07914">
    <property type="entry name" value="IGPD"/>
    <property type="match status" value="1"/>
</dbReference>
<dbReference type="PANTHER" id="PTHR21256">
    <property type="entry name" value="HISTIDINOL DEHYDROGENASE HDH"/>
    <property type="match status" value="1"/>
</dbReference>
<dbReference type="Gene3D" id="3.30.230.40">
    <property type="entry name" value="Imidazole glycerol phosphate dehydratase, domain 1"/>
    <property type="match status" value="2"/>
</dbReference>
<dbReference type="Proteomes" id="UP000010310">
    <property type="component" value="Unassembled WGS sequence"/>
</dbReference>
<dbReference type="NCBIfam" id="TIGR00069">
    <property type="entry name" value="hisD"/>
    <property type="match status" value="1"/>
</dbReference>
<dbReference type="SUPFAM" id="SSF54211">
    <property type="entry name" value="Ribosomal protein S5 domain 2-like"/>
    <property type="match status" value="2"/>
</dbReference>
<keyword evidence="5" id="KW-0862">Zinc</keyword>
<evidence type="ECO:0000256" key="3">
    <source>
        <dbReference type="ARBA" id="ARBA00022605"/>
    </source>
</evidence>
<evidence type="ECO:0000256" key="8">
    <source>
        <dbReference type="ARBA" id="ARBA00023239"/>
    </source>
</evidence>
<dbReference type="InterPro" id="IPR020568">
    <property type="entry name" value="Ribosomal_Su5_D2-typ_SF"/>
</dbReference>
<keyword evidence="7 9" id="KW-0368">Histidine biosynthesis</keyword>
<dbReference type="PROSITE" id="PS00611">
    <property type="entry name" value="HISOL_DEHYDROGENASE"/>
    <property type="match status" value="1"/>
</dbReference>
<dbReference type="PROSITE" id="PS00955">
    <property type="entry name" value="IGP_DEHYDRATASE_2"/>
    <property type="match status" value="1"/>
</dbReference>
<evidence type="ECO:0000256" key="4">
    <source>
        <dbReference type="ARBA" id="ARBA00022723"/>
    </source>
</evidence>
<keyword evidence="6 10" id="KW-0560">Oxidoreductase</keyword>
<evidence type="ECO:0000256" key="1">
    <source>
        <dbReference type="ARBA" id="ARBA00001947"/>
    </source>
</evidence>